<keyword evidence="6" id="KW-1185">Reference proteome</keyword>
<feature type="transmembrane region" description="Helical" evidence="2">
    <location>
        <begin position="12"/>
        <end position="31"/>
    </location>
</feature>
<keyword evidence="2" id="KW-1133">Transmembrane helix</keyword>
<dbReference type="RefSeq" id="XP_007408601.1">
    <property type="nucleotide sequence ID" value="XM_007408539.1"/>
</dbReference>
<keyword evidence="2" id="KW-0812">Transmembrane</keyword>
<dbReference type="Gene3D" id="1.20.58.1680">
    <property type="match status" value="2"/>
</dbReference>
<evidence type="ECO:0000256" key="2">
    <source>
        <dbReference type="SAM" id="Phobius"/>
    </source>
</evidence>
<dbReference type="Pfam" id="PF18247">
    <property type="entry name" value="AvrM_N"/>
    <property type="match status" value="1"/>
</dbReference>
<name>F4RGY5_MELLP</name>
<dbReference type="EMBL" id="GL883101">
    <property type="protein sequence ID" value="EGG08403.1"/>
    <property type="molecule type" value="Genomic_DNA"/>
</dbReference>
<organism evidence="6">
    <name type="scientific">Melampsora larici-populina (strain 98AG31 / pathotype 3-4-7)</name>
    <name type="common">Poplar leaf rust fungus</name>
    <dbReference type="NCBI Taxonomy" id="747676"/>
    <lineage>
        <taxon>Eukaryota</taxon>
        <taxon>Fungi</taxon>
        <taxon>Dikarya</taxon>
        <taxon>Basidiomycota</taxon>
        <taxon>Pucciniomycotina</taxon>
        <taxon>Pucciniomycetes</taxon>
        <taxon>Pucciniales</taxon>
        <taxon>Melampsoraceae</taxon>
        <taxon>Melampsora</taxon>
    </lineage>
</organism>
<evidence type="ECO:0000313" key="6">
    <source>
        <dbReference type="Proteomes" id="UP000001072"/>
    </source>
</evidence>
<dbReference type="Pfam" id="PF18241">
    <property type="entry name" value="AvrM-A"/>
    <property type="match status" value="1"/>
</dbReference>
<protein>
    <submittedName>
        <fullName evidence="5">Secreted protein</fullName>
    </submittedName>
</protein>
<feature type="region of interest" description="Disordered" evidence="1">
    <location>
        <begin position="63"/>
        <end position="108"/>
    </location>
</feature>
<reference evidence="6" key="1">
    <citation type="journal article" date="2011" name="Proc. Natl. Acad. Sci. U.S.A.">
        <title>Obligate biotrophy features unraveled by the genomic analysis of rust fungi.</title>
        <authorList>
            <person name="Duplessis S."/>
            <person name="Cuomo C.A."/>
            <person name="Lin Y.-C."/>
            <person name="Aerts A."/>
            <person name="Tisserant E."/>
            <person name="Veneault-Fourrey C."/>
            <person name="Joly D.L."/>
            <person name="Hacquard S."/>
            <person name="Amselem J."/>
            <person name="Cantarel B.L."/>
            <person name="Chiu R."/>
            <person name="Coutinho P.M."/>
            <person name="Feau N."/>
            <person name="Field M."/>
            <person name="Frey P."/>
            <person name="Gelhaye E."/>
            <person name="Goldberg J."/>
            <person name="Grabherr M.G."/>
            <person name="Kodira C.D."/>
            <person name="Kohler A."/>
            <person name="Kuees U."/>
            <person name="Lindquist E.A."/>
            <person name="Lucas S.M."/>
            <person name="Mago R."/>
            <person name="Mauceli E."/>
            <person name="Morin E."/>
            <person name="Murat C."/>
            <person name="Pangilinan J.L."/>
            <person name="Park R."/>
            <person name="Pearson M."/>
            <person name="Quesneville H."/>
            <person name="Rouhier N."/>
            <person name="Sakthikumar S."/>
            <person name="Salamov A.A."/>
            <person name="Schmutz J."/>
            <person name="Selles B."/>
            <person name="Shapiro H."/>
            <person name="Tanguay P."/>
            <person name="Tuskan G.A."/>
            <person name="Henrissat B."/>
            <person name="Van de Peer Y."/>
            <person name="Rouze P."/>
            <person name="Ellis J.G."/>
            <person name="Dodds P.N."/>
            <person name="Schein J.E."/>
            <person name="Zhong S."/>
            <person name="Hamelin R.C."/>
            <person name="Grigoriev I.V."/>
            <person name="Szabo L.J."/>
            <person name="Martin F."/>
        </authorList>
    </citation>
    <scope>NUCLEOTIDE SEQUENCE [LARGE SCALE GENOMIC DNA]</scope>
    <source>
        <strain evidence="6">98AG31 / pathotype 3-4-7</strain>
    </source>
</reference>
<sequence length="568" mass="64421">MRNPPYSHIKWIILVWVIVNLKVFVIGRPAMGAGKYMQDLEYVKGVGTAGNANKSSLDVKVAHGPSLPKPDDLRPSVDLGPSKSGSGAVEIAGSMRKGRVPHTPNTLQTGSKDLQVAHDFLSTKPDGNEALNKVPPFSDLIAQITRLCGFLGLQTSMFYLRPQIGSWFAKIRGFMRKFWGADPSLAEAPHASFKFEETRGLAEKEIREDLLRFTPTARAEKAAPLVPELDEAFKNQNIMLFRGQMEDIKPVEVAKLSPDRLIRYAADRNEDVEGMARNLYKASEKYTQAEQKAFYKASLGYSQVIDPSLILNKKASAKKFEETKKMIQDIVQQKMKESNIKGISENDMTMSIRESFINKIAVLYPEVEKGLQELKKAKAAYEQVYAGTYQAAYQLSNADTLEPQAFTQLTDKQYVEKAAFYDIKAYQRYAQWSDAEKRLDDVLYDQELVATLERKFETATQDKEINKIADQLKEDLKAKGKPIDGKTVHAVARSKFIKKQASLDPFLRQYVSRIKSTEKQVENTKNAALRGADRYYKSHKLLKSAALRYKSWFFRNIIQKFFSWLFIV</sequence>
<dbReference type="InParanoid" id="F4RGY5"/>
<keyword evidence="2" id="KW-0472">Membrane</keyword>
<evidence type="ECO:0000256" key="1">
    <source>
        <dbReference type="SAM" id="MobiDB-lite"/>
    </source>
</evidence>
<dbReference type="Proteomes" id="UP000001072">
    <property type="component" value="Unassembled WGS sequence"/>
</dbReference>
<proteinExistence type="predicted"/>
<dbReference type="KEGG" id="mlr:MELLADRAFT_124206"/>
<dbReference type="GeneID" id="18926679"/>
<dbReference type="HOGENOM" id="CLU_479859_0_0_1"/>
<dbReference type="AlphaFoldDB" id="F4RGY5"/>
<evidence type="ECO:0000259" key="4">
    <source>
        <dbReference type="Pfam" id="PF18247"/>
    </source>
</evidence>
<dbReference type="VEuPathDB" id="FungiDB:MELLADRAFT_124206"/>
<feature type="domain" description="Flax-rust effector AvrM N-terminal" evidence="4">
    <location>
        <begin position="230"/>
        <end position="294"/>
    </location>
</feature>
<accession>F4RGY5</accession>
<dbReference type="InterPro" id="IPR040489">
    <property type="entry name" value="AvrM-A"/>
</dbReference>
<evidence type="ECO:0000259" key="3">
    <source>
        <dbReference type="Pfam" id="PF18241"/>
    </source>
</evidence>
<evidence type="ECO:0000313" key="5">
    <source>
        <dbReference type="EMBL" id="EGG08403.1"/>
    </source>
</evidence>
<feature type="domain" description="Flax-rust effector AvrM-A" evidence="3">
    <location>
        <begin position="400"/>
        <end position="544"/>
    </location>
</feature>
<gene>
    <name evidence="5" type="ORF">MELLADRAFT_124206</name>
</gene>
<dbReference type="InterPro" id="IPR041353">
    <property type="entry name" value="AvrM_N"/>
</dbReference>